<dbReference type="InterPro" id="IPR052514">
    <property type="entry name" value="SAM-dependent_MTase"/>
</dbReference>
<dbReference type="SUPFAM" id="SSF53335">
    <property type="entry name" value="S-adenosyl-L-methionine-dependent methyltransferases"/>
    <property type="match status" value="1"/>
</dbReference>
<dbReference type="Gene3D" id="3.40.50.150">
    <property type="entry name" value="Vaccinia Virus protein VP39"/>
    <property type="match status" value="1"/>
</dbReference>
<feature type="domain" description="Methyltransferase FkbM" evidence="1">
    <location>
        <begin position="92"/>
        <end position="251"/>
    </location>
</feature>
<dbReference type="PANTHER" id="PTHR34203">
    <property type="entry name" value="METHYLTRANSFERASE, FKBM FAMILY PROTEIN"/>
    <property type="match status" value="1"/>
</dbReference>
<dbReference type="EMBL" id="JABBHF010000002">
    <property type="protein sequence ID" value="NMH86472.1"/>
    <property type="molecule type" value="Genomic_DNA"/>
</dbReference>
<proteinExistence type="predicted"/>
<keyword evidence="2" id="KW-0489">Methyltransferase</keyword>
<keyword evidence="2" id="KW-0808">Transferase</keyword>
<evidence type="ECO:0000313" key="3">
    <source>
        <dbReference type="Proteomes" id="UP000746690"/>
    </source>
</evidence>
<evidence type="ECO:0000313" key="2">
    <source>
        <dbReference type="EMBL" id="NMH86472.1"/>
    </source>
</evidence>
<evidence type="ECO:0000259" key="1">
    <source>
        <dbReference type="Pfam" id="PF05050"/>
    </source>
</evidence>
<dbReference type="GO" id="GO:0032259">
    <property type="term" value="P:methylation"/>
    <property type="evidence" value="ECO:0007669"/>
    <property type="project" value="UniProtKB-KW"/>
</dbReference>
<organism evidence="2 3">
    <name type="scientific">Flavivirga algicola</name>
    <dbReference type="NCBI Taxonomy" id="2729136"/>
    <lineage>
        <taxon>Bacteria</taxon>
        <taxon>Pseudomonadati</taxon>
        <taxon>Bacteroidota</taxon>
        <taxon>Flavobacteriia</taxon>
        <taxon>Flavobacteriales</taxon>
        <taxon>Flavobacteriaceae</taxon>
        <taxon>Flavivirga</taxon>
    </lineage>
</organism>
<dbReference type="RefSeq" id="WP_169669998.1">
    <property type="nucleotide sequence ID" value="NZ_JABBHF010000002.1"/>
</dbReference>
<gene>
    <name evidence="2" type="ORF">HHX25_03075</name>
</gene>
<dbReference type="PANTHER" id="PTHR34203:SF15">
    <property type="entry name" value="SLL1173 PROTEIN"/>
    <property type="match status" value="1"/>
</dbReference>
<dbReference type="Pfam" id="PF05050">
    <property type="entry name" value="Methyltransf_21"/>
    <property type="match status" value="1"/>
</dbReference>
<reference evidence="2 3" key="1">
    <citation type="submission" date="2020-04" db="EMBL/GenBank/DDBJ databases">
        <title>A Flavivirga sp. nov.</title>
        <authorList>
            <person name="Sun X."/>
        </authorList>
    </citation>
    <scope>NUCLEOTIDE SEQUENCE [LARGE SCALE GENOMIC DNA]</scope>
    <source>
        <strain evidence="2 3">Y03</strain>
    </source>
</reference>
<protein>
    <submittedName>
        <fullName evidence="2">FkbM family methyltransferase</fullName>
    </submittedName>
</protein>
<dbReference type="InterPro" id="IPR006342">
    <property type="entry name" value="FkbM_mtfrase"/>
</dbReference>
<dbReference type="GO" id="GO:0008168">
    <property type="term" value="F:methyltransferase activity"/>
    <property type="evidence" value="ECO:0007669"/>
    <property type="project" value="UniProtKB-KW"/>
</dbReference>
<sequence>MGFANRILKVLSRVTRKLPYHRKLNQIYKHFNRLLLALGAEPVVKATMQDGTTMFVDLSTKTERISFYTGKYDPDLIAIIHSLFDPNLCFLDIGGNIGYYSVSMGNFIRSKNASGNVVAFEPFEGNYLRLTNNLKANDLNEICEVNQFGLSDKPAETEITLREDFKHGSNTGNAAIRTSEAMDEGFKLSPIKLEKLDDIWDKNYGNYNSIDIIKMDIEGHEDFCLKGGKETINKHRPTVLMEVNKPYYEARNVKLDELFFPLIPENYNIYKEHGARWKRIESLNECATLDNVFLIPIEKLELEAYHIFKN</sequence>
<dbReference type="NCBIfam" id="TIGR01444">
    <property type="entry name" value="fkbM_fam"/>
    <property type="match status" value="1"/>
</dbReference>
<dbReference type="Proteomes" id="UP000746690">
    <property type="component" value="Unassembled WGS sequence"/>
</dbReference>
<accession>A0ABX1RSE3</accession>
<name>A0ABX1RSE3_9FLAO</name>
<keyword evidence="3" id="KW-1185">Reference proteome</keyword>
<dbReference type="InterPro" id="IPR029063">
    <property type="entry name" value="SAM-dependent_MTases_sf"/>
</dbReference>
<comment type="caution">
    <text evidence="2">The sequence shown here is derived from an EMBL/GenBank/DDBJ whole genome shotgun (WGS) entry which is preliminary data.</text>
</comment>